<feature type="region of interest" description="Disordered" evidence="1">
    <location>
        <begin position="1"/>
        <end position="28"/>
    </location>
</feature>
<feature type="region of interest" description="Disordered" evidence="1">
    <location>
        <begin position="278"/>
        <end position="303"/>
    </location>
</feature>
<evidence type="ECO:0000256" key="2">
    <source>
        <dbReference type="SAM" id="Phobius"/>
    </source>
</evidence>
<comment type="caution">
    <text evidence="4">The sequence shown here is derived from an EMBL/GenBank/DDBJ whole genome shotgun (WGS) entry which is preliminary data.</text>
</comment>
<feature type="compositionally biased region" description="Low complexity" evidence="1">
    <location>
        <begin position="12"/>
        <end position="26"/>
    </location>
</feature>
<feature type="compositionally biased region" description="Pro residues" evidence="1">
    <location>
        <begin position="193"/>
        <end position="202"/>
    </location>
</feature>
<evidence type="ECO:0000313" key="5">
    <source>
        <dbReference type="Proteomes" id="UP001500320"/>
    </source>
</evidence>
<proteinExistence type="predicted"/>
<keyword evidence="5" id="KW-1185">Reference proteome</keyword>
<dbReference type="SMART" id="SM00530">
    <property type="entry name" value="HTH_XRE"/>
    <property type="match status" value="1"/>
</dbReference>
<dbReference type="PANTHER" id="PTHR34475">
    <property type="match status" value="1"/>
</dbReference>
<accession>A0ABP6MU85</accession>
<name>A0ABP6MU85_9ACTN</name>
<dbReference type="SUPFAM" id="SSF47413">
    <property type="entry name" value="lambda repressor-like DNA-binding domains"/>
    <property type="match status" value="1"/>
</dbReference>
<feature type="transmembrane region" description="Helical" evidence="2">
    <location>
        <begin position="135"/>
        <end position="152"/>
    </location>
</feature>
<evidence type="ECO:0000259" key="3">
    <source>
        <dbReference type="SMART" id="SM00530"/>
    </source>
</evidence>
<dbReference type="EMBL" id="BAAAUT010000009">
    <property type="protein sequence ID" value="GAA3124741.1"/>
    <property type="molecule type" value="Genomic_DNA"/>
</dbReference>
<evidence type="ECO:0000256" key="1">
    <source>
        <dbReference type="SAM" id="MobiDB-lite"/>
    </source>
</evidence>
<evidence type="ECO:0000313" key="4">
    <source>
        <dbReference type="EMBL" id="GAA3124741.1"/>
    </source>
</evidence>
<protein>
    <submittedName>
        <fullName evidence="4">Helix-turn-helix domain-containing protein</fullName>
    </submittedName>
</protein>
<reference evidence="5" key="1">
    <citation type="journal article" date="2019" name="Int. J. Syst. Evol. Microbiol.">
        <title>The Global Catalogue of Microorganisms (GCM) 10K type strain sequencing project: providing services to taxonomists for standard genome sequencing and annotation.</title>
        <authorList>
            <consortium name="The Broad Institute Genomics Platform"/>
            <consortium name="The Broad Institute Genome Sequencing Center for Infectious Disease"/>
            <person name="Wu L."/>
            <person name="Ma J."/>
        </authorList>
    </citation>
    <scope>NUCLEOTIDE SEQUENCE [LARGE SCALE GENOMIC DNA]</scope>
    <source>
        <strain evidence="5">JCM 9373</strain>
    </source>
</reference>
<keyword evidence="2" id="KW-0472">Membrane</keyword>
<dbReference type="Gene3D" id="1.10.260.40">
    <property type="entry name" value="lambda repressor-like DNA-binding domains"/>
    <property type="match status" value="1"/>
</dbReference>
<sequence>MHQMNEGNESIDTGGAATGTDGSAGAPYGARTSIGRTLAEARRAAGLTAEQLSARACVRATLIHAIERDDFSLCGGDFYARGHVRNLARILGLDAEALVCEFDEQHGGVPLPVRAASVFQADRPIKIRERRSPNWTLAMAVALAVVVAFGVVRTMGGAGDTPAETQPVAAPTLPSLPPPPIPPSGVPQAPAAPTVPPAPGVPADPARGAASARGDRDAGEVVLEVTAERSSKLSVRDADGRKIFSGTLKAGKTARWKAKKGLKVAFGDAGAVSVQVNGEDLGAPGRSGQSVRRSYAPAEPARR</sequence>
<keyword evidence="2" id="KW-0812">Transmembrane</keyword>
<dbReference type="InterPro" id="IPR025194">
    <property type="entry name" value="RodZ-like_C"/>
</dbReference>
<dbReference type="Proteomes" id="UP001500320">
    <property type="component" value="Unassembled WGS sequence"/>
</dbReference>
<dbReference type="Pfam" id="PF13413">
    <property type="entry name" value="HTH_25"/>
    <property type="match status" value="1"/>
</dbReference>
<dbReference type="PANTHER" id="PTHR34475:SF1">
    <property type="entry name" value="CYTOSKELETON PROTEIN RODZ"/>
    <property type="match status" value="1"/>
</dbReference>
<gene>
    <name evidence="4" type="ORF">GCM10010466_14500</name>
</gene>
<keyword evidence="2" id="KW-1133">Transmembrane helix</keyword>
<feature type="compositionally biased region" description="Pro residues" evidence="1">
    <location>
        <begin position="174"/>
        <end position="185"/>
    </location>
</feature>
<dbReference type="InterPro" id="IPR050400">
    <property type="entry name" value="Bact_Cytoskel_RodZ"/>
</dbReference>
<feature type="compositionally biased region" description="Polar residues" evidence="1">
    <location>
        <begin position="1"/>
        <end position="11"/>
    </location>
</feature>
<feature type="compositionally biased region" description="Low complexity" evidence="1">
    <location>
        <begin position="203"/>
        <end position="212"/>
    </location>
</feature>
<feature type="region of interest" description="Disordered" evidence="1">
    <location>
        <begin position="159"/>
        <end position="217"/>
    </location>
</feature>
<dbReference type="InterPro" id="IPR010982">
    <property type="entry name" value="Lambda_DNA-bd_dom_sf"/>
</dbReference>
<feature type="domain" description="HTH cro/C1-type" evidence="3">
    <location>
        <begin position="37"/>
        <end position="98"/>
    </location>
</feature>
<dbReference type="Pfam" id="PF13464">
    <property type="entry name" value="RodZ_C"/>
    <property type="match status" value="1"/>
</dbReference>
<dbReference type="CDD" id="cd00093">
    <property type="entry name" value="HTH_XRE"/>
    <property type="match status" value="1"/>
</dbReference>
<organism evidence="4 5">
    <name type="scientific">Planomonospora alba</name>
    <dbReference type="NCBI Taxonomy" id="161354"/>
    <lineage>
        <taxon>Bacteria</taxon>
        <taxon>Bacillati</taxon>
        <taxon>Actinomycetota</taxon>
        <taxon>Actinomycetes</taxon>
        <taxon>Streptosporangiales</taxon>
        <taxon>Streptosporangiaceae</taxon>
        <taxon>Planomonospora</taxon>
    </lineage>
</organism>
<dbReference type="InterPro" id="IPR001387">
    <property type="entry name" value="Cro/C1-type_HTH"/>
</dbReference>